<sequence length="155" mass="17563">MSPQAPAFEWPVRVYYEDTDAGGVVYHARYLQFLERARTEWLRSLGFEQTRLRREQGILFAVRKLSLDFVRPACLDQALRVRVTIAEPRRACLDFEQQVLDAADGYLCCRAQVNVACIDAERMRPTRIPEALLKAFSTVSTTTDALANGDIAHGV</sequence>
<evidence type="ECO:0000313" key="4">
    <source>
        <dbReference type="Proteomes" id="UP001138768"/>
    </source>
</evidence>
<dbReference type="InterPro" id="IPR014166">
    <property type="entry name" value="Tol-Pal_acyl-CoA_thioesterase"/>
</dbReference>
<protein>
    <submittedName>
        <fullName evidence="3">Tol-pal system-associated acyl-CoA thioesterase</fullName>
    </submittedName>
</protein>
<dbReference type="FunFam" id="3.10.129.10:FF:000004">
    <property type="entry name" value="Tol-pal system-associated acyl-CoA thioesterase"/>
    <property type="match status" value="1"/>
</dbReference>
<dbReference type="PANTHER" id="PTHR31793:SF37">
    <property type="entry name" value="ACYL-COA THIOESTER HYDROLASE YBGC"/>
    <property type="match status" value="1"/>
</dbReference>
<dbReference type="CDD" id="cd00586">
    <property type="entry name" value="4HBT"/>
    <property type="match status" value="1"/>
</dbReference>
<dbReference type="Gene3D" id="3.10.129.10">
    <property type="entry name" value="Hotdog Thioesterase"/>
    <property type="match status" value="1"/>
</dbReference>
<dbReference type="PROSITE" id="PS01328">
    <property type="entry name" value="4HBCOA_THIOESTERASE"/>
    <property type="match status" value="1"/>
</dbReference>
<organism evidence="3 4">
    <name type="scientific">Lamprobacter modestohalophilus</name>
    <dbReference type="NCBI Taxonomy" id="1064514"/>
    <lineage>
        <taxon>Bacteria</taxon>
        <taxon>Pseudomonadati</taxon>
        <taxon>Pseudomonadota</taxon>
        <taxon>Gammaproteobacteria</taxon>
        <taxon>Chromatiales</taxon>
        <taxon>Chromatiaceae</taxon>
        <taxon>Lamprobacter</taxon>
    </lineage>
</organism>
<proteinExistence type="inferred from homology"/>
<dbReference type="InterPro" id="IPR050563">
    <property type="entry name" value="4-hydroxybenzoyl-CoA_TE"/>
</dbReference>
<dbReference type="NCBIfam" id="TIGR02799">
    <property type="entry name" value="thio_ybgC"/>
    <property type="match status" value="1"/>
</dbReference>
<dbReference type="Proteomes" id="UP001138768">
    <property type="component" value="Unassembled WGS sequence"/>
</dbReference>
<reference evidence="3 4" key="1">
    <citation type="journal article" date="2020" name="Microorganisms">
        <title>Osmotic Adaptation and Compatible Solute Biosynthesis of Phototrophic Bacteria as Revealed from Genome Analyses.</title>
        <authorList>
            <person name="Imhoff J.F."/>
            <person name="Rahn T."/>
            <person name="Kunzel S."/>
            <person name="Keller A."/>
            <person name="Neulinger S.C."/>
        </authorList>
    </citation>
    <scope>NUCLEOTIDE SEQUENCE [LARGE SCALE GENOMIC DNA]</scope>
    <source>
        <strain evidence="3 4">DSM 25653</strain>
    </source>
</reference>
<dbReference type="SUPFAM" id="SSF54637">
    <property type="entry name" value="Thioesterase/thiol ester dehydrase-isomerase"/>
    <property type="match status" value="1"/>
</dbReference>
<name>A0A9X1B3R5_9GAMM</name>
<evidence type="ECO:0000256" key="2">
    <source>
        <dbReference type="ARBA" id="ARBA00022801"/>
    </source>
</evidence>
<accession>A0A9X1B3R5</accession>
<evidence type="ECO:0000256" key="1">
    <source>
        <dbReference type="ARBA" id="ARBA00005953"/>
    </source>
</evidence>
<dbReference type="GO" id="GO:0047617">
    <property type="term" value="F:fatty acyl-CoA hydrolase activity"/>
    <property type="evidence" value="ECO:0007669"/>
    <property type="project" value="TreeGrafter"/>
</dbReference>
<dbReference type="AlphaFoldDB" id="A0A9X1B3R5"/>
<dbReference type="EMBL" id="NRRY01000006">
    <property type="protein sequence ID" value="MBK1617911.1"/>
    <property type="molecule type" value="Genomic_DNA"/>
</dbReference>
<dbReference type="InterPro" id="IPR008272">
    <property type="entry name" value="HB-CoA_thioesterase_AS"/>
</dbReference>
<dbReference type="NCBIfam" id="TIGR00051">
    <property type="entry name" value="YbgC/FadM family acyl-CoA thioesterase"/>
    <property type="match status" value="1"/>
</dbReference>
<dbReference type="InterPro" id="IPR029069">
    <property type="entry name" value="HotDog_dom_sf"/>
</dbReference>
<dbReference type="InterPro" id="IPR006684">
    <property type="entry name" value="YbgC/YbaW"/>
</dbReference>
<comment type="similarity">
    <text evidence="1">Belongs to the 4-hydroxybenzoyl-CoA thioesterase family.</text>
</comment>
<comment type="caution">
    <text evidence="3">The sequence shown here is derived from an EMBL/GenBank/DDBJ whole genome shotgun (WGS) entry which is preliminary data.</text>
</comment>
<gene>
    <name evidence="3" type="primary">ybgC</name>
    <name evidence="3" type="ORF">CKO42_05465</name>
</gene>
<dbReference type="PIRSF" id="PIRSF003230">
    <property type="entry name" value="YbgC"/>
    <property type="match status" value="1"/>
</dbReference>
<keyword evidence="2" id="KW-0378">Hydrolase</keyword>
<dbReference type="Pfam" id="PF13279">
    <property type="entry name" value="4HBT_2"/>
    <property type="match status" value="1"/>
</dbReference>
<evidence type="ECO:0000313" key="3">
    <source>
        <dbReference type="EMBL" id="MBK1617911.1"/>
    </source>
</evidence>
<dbReference type="PANTHER" id="PTHR31793">
    <property type="entry name" value="4-HYDROXYBENZOYL-COA THIOESTERASE FAMILY MEMBER"/>
    <property type="match status" value="1"/>
</dbReference>
<keyword evidence="4" id="KW-1185">Reference proteome</keyword>
<dbReference type="RefSeq" id="WP_200240275.1">
    <property type="nucleotide sequence ID" value="NZ_NRRY01000006.1"/>
</dbReference>